<keyword evidence="6" id="KW-1185">Reference proteome</keyword>
<feature type="region of interest" description="Disordered" evidence="4">
    <location>
        <begin position="290"/>
        <end position="332"/>
    </location>
</feature>
<evidence type="ECO:0008006" key="7">
    <source>
        <dbReference type="Google" id="ProtNLM"/>
    </source>
</evidence>
<dbReference type="EMBL" id="CAMAPE010000008">
    <property type="protein sequence ID" value="CAH9073163.1"/>
    <property type="molecule type" value="Genomic_DNA"/>
</dbReference>
<evidence type="ECO:0000256" key="4">
    <source>
        <dbReference type="SAM" id="MobiDB-lite"/>
    </source>
</evidence>
<dbReference type="PROSITE" id="PS50985">
    <property type="entry name" value="GRAS"/>
    <property type="match status" value="1"/>
</dbReference>
<feature type="region of interest" description="Leucine repeat II (LRII)" evidence="3">
    <location>
        <begin position="495"/>
        <end position="527"/>
    </location>
</feature>
<keyword evidence="2" id="KW-0804">Transcription</keyword>
<gene>
    <name evidence="5" type="ORF">CEURO_LOCUS4669</name>
</gene>
<evidence type="ECO:0000313" key="6">
    <source>
        <dbReference type="Proteomes" id="UP001152484"/>
    </source>
</evidence>
<feature type="region of interest" description="VHIID" evidence="3">
    <location>
        <begin position="414"/>
        <end position="479"/>
    </location>
</feature>
<keyword evidence="1" id="KW-0805">Transcription regulation</keyword>
<dbReference type="Pfam" id="PF03514">
    <property type="entry name" value="GRAS"/>
    <property type="match status" value="1"/>
</dbReference>
<evidence type="ECO:0000256" key="2">
    <source>
        <dbReference type="ARBA" id="ARBA00023163"/>
    </source>
</evidence>
<dbReference type="Proteomes" id="UP001152484">
    <property type="component" value="Unassembled WGS sequence"/>
</dbReference>
<comment type="caution">
    <text evidence="5">The sequence shown here is derived from an EMBL/GenBank/DDBJ whole genome shotgun (WGS) entry which is preliminary data.</text>
</comment>
<comment type="similarity">
    <text evidence="3">Belongs to the GRAS family.</text>
</comment>
<feature type="short sequence motif" description="LXXLL motif" evidence="3">
    <location>
        <begin position="545"/>
        <end position="549"/>
    </location>
</feature>
<sequence>MDPQLTGFPDLLSTFEQQDEFLFSSTFQRSQELDSPEDRDADPVFKFLNEILLEENIDEKPSMSHDPVALEAAEKYFYEALDQNPPSTYGSHISHNNTESLKSMHDISSGPLQLTVDPGRSKSSFAIPSPEPSFRSSFQTTSSESSIFSLNGYRSSTDIQVDSMLSSSKLGNIFSDTEAILQFKKGMEEVSQFLPATNQLVIDLDNYLLPPKTDEMPNDTFIKVENTSMDSSFNKSLRRMNHQHPDPDNNEFEEERSSKQSAVYVEEELSEMFDNVLLCDPIECRMNILPPSEVGNDQPHNAPKGAGLQALPETVGNKKRRPKKQQQEGTTSEAVDLGTLLIGCAQSIAADDRKSAYEQLRVIWKHCSLNGDANQRLAYILANGLEARLAGTGTQLYASRPPKRITAYEKLKAYQVYMSACPFKKIALAVGNKMIYMVSLEAKALHIIDFGIEYGFQWPVLIQHLSIRPGGPPKLRITGIDLPQSGFRPAELIEDTGRRLAKYCERFGVPFEYNAIANRNWETMKVEDLKLVRGEMVAVNCSYRLKCLLDESVLVDSPRDAVLNLIRKLNPSIFVHSVSNGSYSSPFFVARFRETLFHYSSFFDFFDSTLPRDDQQRFLFEQEFFGREALNVIACEGTERIVRPETYKQWQVRTVRAGFKPLVLDPDIMLRMGKKIKAGYHEDFMLGKDGNWMLQGWKGRILYACSFWEPL</sequence>
<dbReference type="OrthoDB" id="47276at2759"/>
<name>A0A9P0YS30_CUSEU</name>
<protein>
    <recommendedName>
        <fullName evidence="7">Scarecrow-like protein 14</fullName>
    </recommendedName>
</protein>
<dbReference type="AlphaFoldDB" id="A0A9P0YS30"/>
<evidence type="ECO:0000256" key="1">
    <source>
        <dbReference type="ARBA" id="ARBA00023015"/>
    </source>
</evidence>
<organism evidence="5 6">
    <name type="scientific">Cuscuta europaea</name>
    <name type="common">European dodder</name>
    <dbReference type="NCBI Taxonomy" id="41803"/>
    <lineage>
        <taxon>Eukaryota</taxon>
        <taxon>Viridiplantae</taxon>
        <taxon>Streptophyta</taxon>
        <taxon>Embryophyta</taxon>
        <taxon>Tracheophyta</taxon>
        <taxon>Spermatophyta</taxon>
        <taxon>Magnoliopsida</taxon>
        <taxon>eudicotyledons</taxon>
        <taxon>Gunneridae</taxon>
        <taxon>Pentapetalae</taxon>
        <taxon>asterids</taxon>
        <taxon>lamiids</taxon>
        <taxon>Solanales</taxon>
        <taxon>Convolvulaceae</taxon>
        <taxon>Cuscuteae</taxon>
        <taxon>Cuscuta</taxon>
        <taxon>Cuscuta subgen. Cuscuta</taxon>
    </lineage>
</organism>
<comment type="caution">
    <text evidence="3">Lacks conserved residue(s) required for the propagation of feature annotation.</text>
</comment>
<feature type="region of interest" description="Disordered" evidence="4">
    <location>
        <begin position="238"/>
        <end position="261"/>
    </location>
</feature>
<dbReference type="PANTHER" id="PTHR31636">
    <property type="entry name" value="OSJNBA0084A10.13 PROTEIN-RELATED"/>
    <property type="match status" value="1"/>
</dbReference>
<feature type="short sequence motif" description="VHIID" evidence="3">
    <location>
        <begin position="445"/>
        <end position="449"/>
    </location>
</feature>
<evidence type="ECO:0000313" key="5">
    <source>
        <dbReference type="EMBL" id="CAH9073163.1"/>
    </source>
</evidence>
<feature type="region of interest" description="Leucine repeat I (LRI)" evidence="3">
    <location>
        <begin position="335"/>
        <end position="395"/>
    </location>
</feature>
<proteinExistence type="inferred from homology"/>
<feature type="region of interest" description="SAW" evidence="3">
    <location>
        <begin position="634"/>
        <end position="709"/>
    </location>
</feature>
<accession>A0A9P0YS30</accession>
<evidence type="ECO:0000256" key="3">
    <source>
        <dbReference type="PROSITE-ProRule" id="PRU01191"/>
    </source>
</evidence>
<dbReference type="InterPro" id="IPR005202">
    <property type="entry name" value="TF_GRAS"/>
</dbReference>
<reference evidence="5" key="1">
    <citation type="submission" date="2022-07" db="EMBL/GenBank/DDBJ databases">
        <authorList>
            <person name="Macas J."/>
            <person name="Novak P."/>
            <person name="Neumann P."/>
        </authorList>
    </citation>
    <scope>NUCLEOTIDE SEQUENCE</scope>
</reference>